<dbReference type="EMBL" id="JAUQYP010000001">
    <property type="protein sequence ID" value="MDO8107079.1"/>
    <property type="molecule type" value="Genomic_DNA"/>
</dbReference>
<evidence type="ECO:0000313" key="4">
    <source>
        <dbReference type="EMBL" id="MDO8107079.1"/>
    </source>
</evidence>
<proteinExistence type="predicted"/>
<evidence type="ECO:0000256" key="2">
    <source>
        <dbReference type="SAM" id="SignalP"/>
    </source>
</evidence>
<dbReference type="InterPro" id="IPR011055">
    <property type="entry name" value="Dup_hybrid_motif"/>
</dbReference>
<keyword evidence="2" id="KW-0732">Signal</keyword>
<sequence length="429" mass="46691">MRRPLRAGISAVLGLALVMVASVPSMADQYSDQRAQVEAKEKAVKQALADLASELEDTSAALVQAYADLKGIQAQIPVAQAQLKDAQNKLAELQRQAALIAQRLQAATDQEKQIGDQIAADTTKAADLHAAIGQMARDAYRGDLATSTMSAILDASSTADFVQESELAQVALRTQTQALRDVEQIVAVNRNREARLTAVRQKITELKAEADQNVLDAKAAKERAAARTIELADLETQAKAKTQQIEAQKADQLAKQNDLKAQQDKLAADLKAIIAKQEAARRAAGKRPIGSTANQPFINPTSVNPIYKTSNYGMRFHPILHIWRLHAGVDLRTWCNTPIYAAADGTVVWTKYRYGFGNQVMVNSGYWKGKSLMESYNHLTSFAVSPGQHVKQGQLIAHSGSTGTSDACHLHFEVYLNGNTVDPWPMIAK</sequence>
<reference evidence="4 5" key="1">
    <citation type="submission" date="2023-07" db="EMBL/GenBank/DDBJ databases">
        <title>Description of novel actinomycetes strains, isolated from tidal flat sediment.</title>
        <authorList>
            <person name="Lu C."/>
        </authorList>
    </citation>
    <scope>NUCLEOTIDE SEQUENCE [LARGE SCALE GENOMIC DNA]</scope>
    <source>
        <strain evidence="4 5">SYSU T00b441</strain>
    </source>
</reference>
<keyword evidence="5" id="KW-1185">Reference proteome</keyword>
<keyword evidence="1" id="KW-0175">Coiled coil</keyword>
<dbReference type="RefSeq" id="WP_304600715.1">
    <property type="nucleotide sequence ID" value="NZ_JAUQYO010000001.1"/>
</dbReference>
<dbReference type="InterPro" id="IPR016047">
    <property type="entry name" value="M23ase_b-sheet_dom"/>
</dbReference>
<dbReference type="CDD" id="cd12797">
    <property type="entry name" value="M23_peptidase"/>
    <property type="match status" value="1"/>
</dbReference>
<evidence type="ECO:0000256" key="1">
    <source>
        <dbReference type="SAM" id="Coils"/>
    </source>
</evidence>
<protein>
    <submittedName>
        <fullName evidence="4">Peptidoglycan DD-metalloendopeptidase family protein</fullName>
    </submittedName>
</protein>
<dbReference type="Gene3D" id="2.70.70.10">
    <property type="entry name" value="Glucose Permease (Domain IIA)"/>
    <property type="match status" value="1"/>
</dbReference>
<dbReference type="Proteomes" id="UP001232536">
    <property type="component" value="Unassembled WGS sequence"/>
</dbReference>
<feature type="coiled-coil region" evidence="1">
    <location>
        <begin position="30"/>
        <end position="110"/>
    </location>
</feature>
<feature type="domain" description="M23ase beta-sheet core" evidence="3">
    <location>
        <begin position="325"/>
        <end position="423"/>
    </location>
</feature>
<dbReference type="Pfam" id="PF01551">
    <property type="entry name" value="Peptidase_M23"/>
    <property type="match status" value="1"/>
</dbReference>
<evidence type="ECO:0000313" key="5">
    <source>
        <dbReference type="Proteomes" id="UP001232536"/>
    </source>
</evidence>
<organism evidence="4 5">
    <name type="scientific">Actinotalea lenta</name>
    <dbReference type="NCBI Taxonomy" id="3064654"/>
    <lineage>
        <taxon>Bacteria</taxon>
        <taxon>Bacillati</taxon>
        <taxon>Actinomycetota</taxon>
        <taxon>Actinomycetes</taxon>
        <taxon>Micrococcales</taxon>
        <taxon>Cellulomonadaceae</taxon>
        <taxon>Actinotalea</taxon>
    </lineage>
</organism>
<dbReference type="Gene3D" id="6.10.250.3150">
    <property type="match status" value="1"/>
</dbReference>
<feature type="coiled-coil region" evidence="1">
    <location>
        <begin position="189"/>
        <end position="251"/>
    </location>
</feature>
<feature type="chain" id="PRO_5045094781" evidence="2">
    <location>
        <begin position="28"/>
        <end position="429"/>
    </location>
</feature>
<dbReference type="InterPro" id="IPR050570">
    <property type="entry name" value="Cell_wall_metabolism_enzyme"/>
</dbReference>
<accession>A0ABT9D9Y9</accession>
<dbReference type="PANTHER" id="PTHR21666:SF270">
    <property type="entry name" value="MUREIN HYDROLASE ACTIVATOR ENVC"/>
    <property type="match status" value="1"/>
</dbReference>
<feature type="signal peptide" evidence="2">
    <location>
        <begin position="1"/>
        <end position="27"/>
    </location>
</feature>
<gene>
    <name evidence="4" type="ORF">Q6348_07695</name>
</gene>
<comment type="caution">
    <text evidence="4">The sequence shown here is derived from an EMBL/GenBank/DDBJ whole genome shotgun (WGS) entry which is preliminary data.</text>
</comment>
<dbReference type="SUPFAM" id="SSF51261">
    <property type="entry name" value="Duplicated hybrid motif"/>
    <property type="match status" value="1"/>
</dbReference>
<name>A0ABT9D9Y9_9CELL</name>
<dbReference type="PANTHER" id="PTHR21666">
    <property type="entry name" value="PEPTIDASE-RELATED"/>
    <property type="match status" value="1"/>
</dbReference>
<evidence type="ECO:0000259" key="3">
    <source>
        <dbReference type="Pfam" id="PF01551"/>
    </source>
</evidence>